<keyword evidence="3" id="KW-1185">Reference proteome</keyword>
<dbReference type="InterPro" id="IPR016181">
    <property type="entry name" value="Acyl_CoA_acyltransferase"/>
</dbReference>
<dbReference type="SUPFAM" id="SSF55729">
    <property type="entry name" value="Acyl-CoA N-acyltransferases (Nat)"/>
    <property type="match status" value="1"/>
</dbReference>
<dbReference type="InterPro" id="IPR000182">
    <property type="entry name" value="GNAT_dom"/>
</dbReference>
<comment type="caution">
    <text evidence="2">The sequence shown here is derived from an EMBL/GenBank/DDBJ whole genome shotgun (WGS) entry which is preliminary data.</text>
</comment>
<dbReference type="RefSeq" id="WP_285933505.1">
    <property type="nucleotide sequence ID" value="NZ_JASTZU010000058.1"/>
</dbReference>
<dbReference type="Gene3D" id="3.40.630.30">
    <property type="match status" value="1"/>
</dbReference>
<feature type="domain" description="N-acetyltransferase" evidence="1">
    <location>
        <begin position="1"/>
        <end position="147"/>
    </location>
</feature>
<evidence type="ECO:0000313" key="3">
    <source>
        <dbReference type="Proteomes" id="UP001235343"/>
    </source>
</evidence>
<accession>A0ABT7L8K8</accession>
<dbReference type="CDD" id="cd04301">
    <property type="entry name" value="NAT_SF"/>
    <property type="match status" value="1"/>
</dbReference>
<sequence>MEVRQISNECIDDCTKMYMDVFSKKPWNEFWDYASANERLFTVFENPNFVGIGVFDENQDLIGFVVGFTEKWLELTNFYISEMCVSTDMQGKGVGSLLLSKLEDVCKKKDINRIELLTSRGGHAESFYKKNGYYTSGKVILMAKRLPKN</sequence>
<protein>
    <submittedName>
        <fullName evidence="2">GNAT family N-acetyltransferase</fullName>
    </submittedName>
</protein>
<reference evidence="2 3" key="1">
    <citation type="submission" date="2023-06" db="EMBL/GenBank/DDBJ databases">
        <title>Aquibacillus rhizosphaerae LR5S19.</title>
        <authorList>
            <person name="Sun J.-Q."/>
        </authorList>
    </citation>
    <scope>NUCLEOTIDE SEQUENCE [LARGE SCALE GENOMIC DNA]</scope>
    <source>
        <strain evidence="2 3">LR5S19</strain>
    </source>
</reference>
<dbReference type="Proteomes" id="UP001235343">
    <property type="component" value="Unassembled WGS sequence"/>
</dbReference>
<evidence type="ECO:0000259" key="1">
    <source>
        <dbReference type="PROSITE" id="PS51186"/>
    </source>
</evidence>
<dbReference type="Pfam" id="PF00583">
    <property type="entry name" value="Acetyltransf_1"/>
    <property type="match status" value="1"/>
</dbReference>
<dbReference type="PROSITE" id="PS51186">
    <property type="entry name" value="GNAT"/>
    <property type="match status" value="1"/>
</dbReference>
<proteinExistence type="predicted"/>
<organism evidence="2 3">
    <name type="scientific">Aquibacillus rhizosphaerae</name>
    <dbReference type="NCBI Taxonomy" id="3051431"/>
    <lineage>
        <taxon>Bacteria</taxon>
        <taxon>Bacillati</taxon>
        <taxon>Bacillota</taxon>
        <taxon>Bacilli</taxon>
        <taxon>Bacillales</taxon>
        <taxon>Bacillaceae</taxon>
        <taxon>Aquibacillus</taxon>
    </lineage>
</organism>
<evidence type="ECO:0000313" key="2">
    <source>
        <dbReference type="EMBL" id="MDL4842220.1"/>
    </source>
</evidence>
<name>A0ABT7L8K8_9BACI</name>
<dbReference type="EMBL" id="JASTZU010000058">
    <property type="protein sequence ID" value="MDL4842220.1"/>
    <property type="molecule type" value="Genomic_DNA"/>
</dbReference>
<gene>
    <name evidence="2" type="ORF">QQS35_17415</name>
</gene>